<dbReference type="Pfam" id="PF00307">
    <property type="entry name" value="CH"/>
    <property type="match status" value="1"/>
</dbReference>
<keyword evidence="1" id="KW-0175">Coiled coil</keyword>
<dbReference type="Proteomes" id="UP001152795">
    <property type="component" value="Unassembled WGS sequence"/>
</dbReference>
<feature type="compositionally biased region" description="Low complexity" evidence="2">
    <location>
        <begin position="224"/>
        <end position="233"/>
    </location>
</feature>
<feature type="compositionally biased region" description="Basic and acidic residues" evidence="2">
    <location>
        <begin position="45"/>
        <end position="54"/>
    </location>
</feature>
<accession>A0A6S7HDK1</accession>
<dbReference type="SMART" id="SM00033">
    <property type="entry name" value="CH"/>
    <property type="match status" value="1"/>
</dbReference>
<dbReference type="GO" id="GO:0060070">
    <property type="term" value="P:canonical Wnt signaling pathway"/>
    <property type="evidence" value="ECO:0007669"/>
    <property type="project" value="TreeGrafter"/>
</dbReference>
<evidence type="ECO:0000313" key="4">
    <source>
        <dbReference type="Proteomes" id="UP001152795"/>
    </source>
</evidence>
<evidence type="ECO:0000313" key="3">
    <source>
        <dbReference type="EMBL" id="CAB4001173.1"/>
    </source>
</evidence>
<name>A0A6S7HDK1_PARCT</name>
<dbReference type="InterPro" id="IPR036872">
    <property type="entry name" value="CH_dom_sf"/>
</dbReference>
<dbReference type="InterPro" id="IPR015506">
    <property type="entry name" value="Dsh/Dvl-rel"/>
</dbReference>
<dbReference type="PANTHER" id="PTHR10878:SF22">
    <property type="entry name" value="DIXIN"/>
    <property type="match status" value="1"/>
</dbReference>
<dbReference type="CDD" id="cd21213">
    <property type="entry name" value="CH_DIXDC1"/>
    <property type="match status" value="1"/>
</dbReference>
<sequence>MSSGSDRSLVTGGEASPRHVLKARETSHTSWTSSPRNSPRSIKQRRPEDSDTKKMQQMQAYVAWTNSQLKKLPGSKVVEDLARDMQDGVALAQLIEIVAGEKIAIDLEPASPSIMKENVEKILQFISARKIRLHHVTAKDIVSGNMKAIMRLILALAAHFKPSSVRSTAPEPARAGHRIRRSESSLSAVAAEAAATLHDVSRAAASAGTPYKGSRFRPSKFLNSSESTSSIDSNEPKASQPDRSMSANSSKIPLVAQSDKLGKRAGKLRLDALRKNTTPTDSRNVDSALGNTDSGDGAKALKKRVAIGCRQWKEIVESYGIMEEDVKETRKKLITLQDLLLNQGMETEQSDDESNFTSLDGSLLQEQITILNARLDQRTSEYDELKNELNRTREECINLQGIKQGLQSRLTDQEQVMMKLKGELLKLGFSHQTTNSDKDELQKILEERDREIALLRSQLVSKEDQIDKQRKELDKALTRIADVDNVEKDLRSKIKKHEVNAGGLRSQVKELQQKLRSVDASEVKLSNRITYQDRRVALLEDKVLREQARSVRLI</sequence>
<evidence type="ECO:0000256" key="1">
    <source>
        <dbReference type="SAM" id="Coils"/>
    </source>
</evidence>
<comment type="caution">
    <text evidence="3">The sequence shown here is derived from an EMBL/GenBank/DDBJ whole genome shotgun (WGS) entry which is preliminary data.</text>
</comment>
<keyword evidence="4" id="KW-1185">Reference proteome</keyword>
<dbReference type="EMBL" id="CACRXK020004019">
    <property type="protein sequence ID" value="CAB4001173.1"/>
    <property type="molecule type" value="Genomic_DNA"/>
</dbReference>
<organism evidence="3 4">
    <name type="scientific">Paramuricea clavata</name>
    <name type="common">Red gorgonian</name>
    <name type="synonym">Violescent sea-whip</name>
    <dbReference type="NCBI Taxonomy" id="317549"/>
    <lineage>
        <taxon>Eukaryota</taxon>
        <taxon>Metazoa</taxon>
        <taxon>Cnidaria</taxon>
        <taxon>Anthozoa</taxon>
        <taxon>Octocorallia</taxon>
        <taxon>Malacalcyonacea</taxon>
        <taxon>Plexauridae</taxon>
        <taxon>Paramuricea</taxon>
    </lineage>
</organism>
<dbReference type="OrthoDB" id="30551at2759"/>
<dbReference type="PROSITE" id="PS50021">
    <property type="entry name" value="CH"/>
    <property type="match status" value="1"/>
</dbReference>
<reference evidence="3" key="1">
    <citation type="submission" date="2020-04" db="EMBL/GenBank/DDBJ databases">
        <authorList>
            <person name="Alioto T."/>
            <person name="Alioto T."/>
            <person name="Gomez Garrido J."/>
        </authorList>
    </citation>
    <scope>NUCLEOTIDE SEQUENCE</scope>
    <source>
        <strain evidence="3">A484AB</strain>
    </source>
</reference>
<feature type="region of interest" description="Disordered" evidence="2">
    <location>
        <begin position="203"/>
        <end position="252"/>
    </location>
</feature>
<feature type="coiled-coil region" evidence="1">
    <location>
        <begin position="368"/>
        <end position="514"/>
    </location>
</feature>
<dbReference type="InterPro" id="IPR001715">
    <property type="entry name" value="CH_dom"/>
</dbReference>
<gene>
    <name evidence="3" type="ORF">PACLA_8A083945</name>
</gene>
<proteinExistence type="predicted"/>
<feature type="compositionally biased region" description="Polar residues" evidence="2">
    <location>
        <begin position="241"/>
        <end position="251"/>
    </location>
</feature>
<feature type="region of interest" description="Disordered" evidence="2">
    <location>
        <begin position="1"/>
        <end position="56"/>
    </location>
</feature>
<protein>
    <submittedName>
        <fullName evidence="3">Dixin-like isoform X1</fullName>
    </submittedName>
</protein>
<evidence type="ECO:0000256" key="2">
    <source>
        <dbReference type="SAM" id="MobiDB-lite"/>
    </source>
</evidence>
<dbReference type="Gene3D" id="1.10.418.10">
    <property type="entry name" value="Calponin-like domain"/>
    <property type="match status" value="1"/>
</dbReference>
<dbReference type="GO" id="GO:0005829">
    <property type="term" value="C:cytosol"/>
    <property type="evidence" value="ECO:0007669"/>
    <property type="project" value="TreeGrafter"/>
</dbReference>
<dbReference type="PANTHER" id="PTHR10878">
    <property type="entry name" value="SEGMENT POLARITY PROTEIN DISHEVELLED"/>
    <property type="match status" value="1"/>
</dbReference>
<dbReference type="AlphaFoldDB" id="A0A6S7HDK1"/>
<dbReference type="SUPFAM" id="SSF47576">
    <property type="entry name" value="Calponin-homology domain, CH-domain"/>
    <property type="match status" value="1"/>
</dbReference>
<feature type="compositionally biased region" description="Polar residues" evidence="2">
    <location>
        <begin position="28"/>
        <end position="41"/>
    </location>
</feature>